<proteinExistence type="predicted"/>
<name>A0A146K8C8_9EUKA</name>
<dbReference type="AlphaFoldDB" id="A0A146K8C8"/>
<organism evidence="1">
    <name type="scientific">Trepomonas sp. PC1</name>
    <dbReference type="NCBI Taxonomy" id="1076344"/>
    <lineage>
        <taxon>Eukaryota</taxon>
        <taxon>Metamonada</taxon>
        <taxon>Diplomonadida</taxon>
        <taxon>Hexamitidae</taxon>
        <taxon>Hexamitinae</taxon>
        <taxon>Trepomonas</taxon>
    </lineage>
</organism>
<dbReference type="InterPro" id="IPR036770">
    <property type="entry name" value="Ankyrin_rpt-contain_sf"/>
</dbReference>
<sequence length="393" mass="46067">KIPPQQISWFDACILNDKEKILQLRNEFNSHYDEREYKLEMVQQTQQQNDLDKISLQVHQKIPYKARCAPGMTGLMYALYYDHFDIAKLLIDVEYCAYTKYDIYLPAGKPNKFQQPILNNYHVKNVFEQLKVRYYCYVPRNSSILDFCVITNNLKALNLIFQCRDLLQFSKLLKHVNSVQQSNLMLMTLQPDTFGVFMQFSELIIKKQLHYCNVIGESCVLTALKNGSYEFLKFFLSLANDDEYRHVIKKLIRKGQQEFDVAMQRKDRCSQLMMDFRLKKYPCAPIWMEGKPIFVQSEQVSVLDDFEFKVMPQINVDQQMILKKQKTMTELLVAPSTDIPTAPKLKRSSNSDLHLPTEVVPKVQLLMQNFSRAPKNDVSVIEESDFKIFGQPK</sequence>
<reference evidence="1" key="1">
    <citation type="submission" date="2015-07" db="EMBL/GenBank/DDBJ databases">
        <title>Adaptation to a free-living lifestyle via gene acquisitions in the diplomonad Trepomonas sp. PC1.</title>
        <authorList>
            <person name="Xu F."/>
            <person name="Jerlstrom-Hultqvist J."/>
            <person name="Kolisko M."/>
            <person name="Simpson A.G.B."/>
            <person name="Roger A.J."/>
            <person name="Svard S.G."/>
            <person name="Andersson J.O."/>
        </authorList>
    </citation>
    <scope>NUCLEOTIDE SEQUENCE</scope>
    <source>
        <strain evidence="1">PC1</strain>
    </source>
</reference>
<dbReference type="EMBL" id="GDID01004561">
    <property type="protein sequence ID" value="JAP92045.1"/>
    <property type="molecule type" value="Transcribed_RNA"/>
</dbReference>
<evidence type="ECO:0008006" key="2">
    <source>
        <dbReference type="Google" id="ProtNLM"/>
    </source>
</evidence>
<accession>A0A146K8C8</accession>
<feature type="non-terminal residue" evidence="1">
    <location>
        <position position="1"/>
    </location>
</feature>
<evidence type="ECO:0000313" key="1">
    <source>
        <dbReference type="EMBL" id="JAP92045.1"/>
    </source>
</evidence>
<dbReference type="SUPFAM" id="SSF48403">
    <property type="entry name" value="Ankyrin repeat"/>
    <property type="match status" value="1"/>
</dbReference>
<protein>
    <recommendedName>
        <fullName evidence="2">Ankyrin repeat-containing protein</fullName>
    </recommendedName>
</protein>
<gene>
    <name evidence="1" type="ORF">TPC1_16136</name>
</gene>